<sequence length="198" mass="23052">MRIKSNWYKSGRERTPQEISDALAFVVSRIADNALKNTRKDKFEIEVGTQYFEFLAEFLIFLILVGDRIVYRQLSAEDRLAFTGNLANRVGETFAENRSRLLVEDFKECKQRFIDQLNQRAGEYADFGFTEKGPEYSFYRYLAYCISQIMNEADSGWIIDQMISFEAPEAVQMVEKTLRGLYEAEPRQTRRRASVSGD</sequence>
<organism evidence="1 2">
    <name type="scientific">Sideroxydans lithotrophicus (strain ES-1)</name>
    <dbReference type="NCBI Taxonomy" id="580332"/>
    <lineage>
        <taxon>Bacteria</taxon>
        <taxon>Pseudomonadati</taxon>
        <taxon>Pseudomonadota</taxon>
        <taxon>Betaproteobacteria</taxon>
        <taxon>Nitrosomonadales</taxon>
        <taxon>Gallionellaceae</taxon>
        <taxon>Sideroxydans</taxon>
    </lineage>
</organism>
<accession>D5CSI8</accession>
<evidence type="ECO:0000313" key="2">
    <source>
        <dbReference type="Proteomes" id="UP000001625"/>
    </source>
</evidence>
<dbReference type="AlphaFoldDB" id="D5CSI8"/>
<reference evidence="1 2" key="1">
    <citation type="submission" date="2010-03" db="EMBL/GenBank/DDBJ databases">
        <title>Complete sequence of Sideroxydans lithotrophicus ES-1.</title>
        <authorList>
            <consortium name="US DOE Joint Genome Institute"/>
            <person name="Lucas S."/>
            <person name="Copeland A."/>
            <person name="Lapidus A."/>
            <person name="Cheng J.-F."/>
            <person name="Bruce D."/>
            <person name="Goodwin L."/>
            <person name="Pitluck S."/>
            <person name="Munk A.C."/>
            <person name="Detter J.C."/>
            <person name="Han C."/>
            <person name="Tapia R."/>
            <person name="Larimer F."/>
            <person name="Land M."/>
            <person name="Hauser L."/>
            <person name="Kyrpides N."/>
            <person name="Ivanova N."/>
            <person name="Emerson D."/>
            <person name="Woyke T."/>
        </authorList>
    </citation>
    <scope>NUCLEOTIDE SEQUENCE [LARGE SCALE GENOMIC DNA]</scope>
    <source>
        <strain evidence="1 2">ES-1</strain>
    </source>
</reference>
<gene>
    <name evidence="1" type="ordered locus">Slit_1691</name>
</gene>
<name>D5CSI8_SIDLE</name>
<dbReference type="RefSeq" id="WP_013029822.1">
    <property type="nucleotide sequence ID" value="NC_013959.1"/>
</dbReference>
<dbReference type="OrthoDB" id="9781578at2"/>
<dbReference type="HOGENOM" id="CLU_117664_0_0_4"/>
<dbReference type="eggNOG" id="ENOG502Z8GT">
    <property type="taxonomic scope" value="Bacteria"/>
</dbReference>
<protein>
    <submittedName>
        <fullName evidence="1">Uncharacterized protein</fullName>
    </submittedName>
</protein>
<dbReference type="EMBL" id="CP001965">
    <property type="protein sequence ID" value="ADE11924.1"/>
    <property type="molecule type" value="Genomic_DNA"/>
</dbReference>
<dbReference type="STRING" id="580332.Slit_1691"/>
<evidence type="ECO:0000313" key="1">
    <source>
        <dbReference type="EMBL" id="ADE11924.1"/>
    </source>
</evidence>
<proteinExistence type="predicted"/>
<keyword evidence="2" id="KW-1185">Reference proteome</keyword>
<dbReference type="KEGG" id="slt:Slit_1691"/>
<dbReference type="Proteomes" id="UP000001625">
    <property type="component" value="Chromosome"/>
</dbReference>